<name>A0ABV6YJL3_UNCEI</name>
<organism evidence="2 3">
    <name type="scientific">Eiseniibacteriota bacterium</name>
    <dbReference type="NCBI Taxonomy" id="2212470"/>
    <lineage>
        <taxon>Bacteria</taxon>
        <taxon>Candidatus Eiseniibacteriota</taxon>
    </lineage>
</organism>
<dbReference type="Gene3D" id="1.10.10.10">
    <property type="entry name" value="Winged helix-like DNA-binding domain superfamily/Winged helix DNA-binding domain"/>
    <property type="match status" value="1"/>
</dbReference>
<protein>
    <submittedName>
        <fullName evidence="2">ECF-type sigma factor</fullName>
    </submittedName>
</protein>
<gene>
    <name evidence="2" type="ORF">ACFL6M_02715</name>
</gene>
<dbReference type="Pfam" id="PF07638">
    <property type="entry name" value="Sigma70_ECF"/>
    <property type="match status" value="1"/>
</dbReference>
<dbReference type="NCBIfam" id="TIGR02999">
    <property type="entry name" value="Sig-70_X6"/>
    <property type="match status" value="1"/>
</dbReference>
<evidence type="ECO:0000313" key="2">
    <source>
        <dbReference type="EMBL" id="MFC1572490.1"/>
    </source>
</evidence>
<dbReference type="InterPro" id="IPR011517">
    <property type="entry name" value="RNA_pol_sigma70_ECF-like"/>
</dbReference>
<dbReference type="InterPro" id="IPR036388">
    <property type="entry name" value="WH-like_DNA-bd_sf"/>
</dbReference>
<dbReference type="NCBIfam" id="TIGR02937">
    <property type="entry name" value="sigma70-ECF"/>
    <property type="match status" value="1"/>
</dbReference>
<evidence type="ECO:0000313" key="3">
    <source>
        <dbReference type="Proteomes" id="UP001593833"/>
    </source>
</evidence>
<keyword evidence="3" id="KW-1185">Reference proteome</keyword>
<proteinExistence type="predicted"/>
<feature type="domain" description="RNA polymerase sigma-70 ECF-like HTH" evidence="1">
    <location>
        <begin position="19"/>
        <end position="191"/>
    </location>
</feature>
<dbReference type="InterPro" id="IPR053812">
    <property type="entry name" value="HTH_Sigma70_ECF-like"/>
</dbReference>
<sequence>MSKQRKIEITETLLKLRENGNGEKPSTNHLAGLLYDELRSLAGRYLRLQRPDHSLQPTALVHEAYLKLVHQDRAQWQDRAHFLAVAAKAMRHILIDHARKRSALKRGGDMHRVTLNTSRLEIANVPRLELLAFDDALSRLSAQDERVGRVAELRVYGGMTARETAIVLGVSERTVFDDWTVARLWLSRELKE</sequence>
<comment type="caution">
    <text evidence="2">The sequence shown here is derived from an EMBL/GenBank/DDBJ whole genome shotgun (WGS) entry which is preliminary data.</text>
</comment>
<dbReference type="EMBL" id="JBHPKH010000018">
    <property type="protein sequence ID" value="MFC1572490.1"/>
    <property type="molecule type" value="Genomic_DNA"/>
</dbReference>
<reference evidence="2 3" key="1">
    <citation type="submission" date="2024-09" db="EMBL/GenBank/DDBJ databases">
        <authorList>
            <person name="D'Angelo T."/>
        </authorList>
    </citation>
    <scope>NUCLEOTIDE SEQUENCE [LARGE SCALE GENOMIC DNA]</scope>
    <source>
        <strain evidence="2">SAG AM-320-E07</strain>
    </source>
</reference>
<dbReference type="InterPro" id="IPR013324">
    <property type="entry name" value="RNA_pol_sigma_r3/r4-like"/>
</dbReference>
<accession>A0ABV6YJL3</accession>
<dbReference type="InterPro" id="IPR014284">
    <property type="entry name" value="RNA_pol_sigma-70_dom"/>
</dbReference>
<evidence type="ECO:0000259" key="1">
    <source>
        <dbReference type="Pfam" id="PF07638"/>
    </source>
</evidence>
<dbReference type="SUPFAM" id="SSF88659">
    <property type="entry name" value="Sigma3 and sigma4 domains of RNA polymerase sigma factors"/>
    <property type="match status" value="1"/>
</dbReference>
<dbReference type="Proteomes" id="UP001593833">
    <property type="component" value="Unassembled WGS sequence"/>
</dbReference>